<dbReference type="AlphaFoldDB" id="A0A5C5BE09"/>
<dbReference type="RefSeq" id="WP_139986495.1">
    <property type="nucleotide sequence ID" value="NZ_VENP01000016.1"/>
</dbReference>
<proteinExistence type="predicted"/>
<gene>
    <name evidence="3" type="ORF">FH969_06180</name>
</gene>
<dbReference type="EMBL" id="VENP01000016">
    <property type="protein sequence ID" value="TNU75121.1"/>
    <property type="molecule type" value="Genomic_DNA"/>
</dbReference>
<dbReference type="Pfam" id="PF13228">
    <property type="entry name" value="DUF4037"/>
    <property type="match status" value="1"/>
</dbReference>
<dbReference type="Gene3D" id="1.25.40.10">
    <property type="entry name" value="Tetratricopeptide repeat domain"/>
    <property type="match status" value="2"/>
</dbReference>
<feature type="compositionally biased region" description="Low complexity" evidence="1">
    <location>
        <begin position="343"/>
        <end position="383"/>
    </location>
</feature>
<accession>A0A5C5BE09</accession>
<evidence type="ECO:0000313" key="3">
    <source>
        <dbReference type="EMBL" id="TNU75121.1"/>
    </source>
</evidence>
<keyword evidence="4" id="KW-1185">Reference proteome</keyword>
<protein>
    <submittedName>
        <fullName evidence="3">DUF4037 domain-containing protein</fullName>
    </submittedName>
</protein>
<dbReference type="InterPro" id="IPR011990">
    <property type="entry name" value="TPR-like_helical_dom_sf"/>
</dbReference>
<evidence type="ECO:0000256" key="1">
    <source>
        <dbReference type="SAM" id="MobiDB-lite"/>
    </source>
</evidence>
<organism evidence="3 4">
    <name type="scientific">Miniimonas arenae</name>
    <dbReference type="NCBI Taxonomy" id="676201"/>
    <lineage>
        <taxon>Bacteria</taxon>
        <taxon>Bacillati</taxon>
        <taxon>Actinomycetota</taxon>
        <taxon>Actinomycetes</taxon>
        <taxon>Micrococcales</taxon>
        <taxon>Beutenbergiaceae</taxon>
        <taxon>Miniimonas</taxon>
    </lineage>
</organism>
<feature type="region of interest" description="Disordered" evidence="1">
    <location>
        <begin position="332"/>
        <end position="383"/>
    </location>
</feature>
<evidence type="ECO:0000313" key="4">
    <source>
        <dbReference type="Proteomes" id="UP000313849"/>
    </source>
</evidence>
<feature type="domain" description="DUF4037" evidence="2">
    <location>
        <begin position="516"/>
        <end position="618"/>
    </location>
</feature>
<dbReference type="SUPFAM" id="SSF48452">
    <property type="entry name" value="TPR-like"/>
    <property type="match status" value="3"/>
</dbReference>
<name>A0A5C5BE09_9MICO</name>
<feature type="region of interest" description="Disordered" evidence="1">
    <location>
        <begin position="286"/>
        <end position="317"/>
    </location>
</feature>
<dbReference type="OrthoDB" id="3030at2"/>
<comment type="caution">
    <text evidence="3">The sequence shown here is derived from an EMBL/GenBank/DDBJ whole genome shotgun (WGS) entry which is preliminary data.</text>
</comment>
<dbReference type="InterPro" id="IPR025117">
    <property type="entry name" value="DUF4037"/>
</dbReference>
<sequence>MTGTLDVARVLRDLDSLLAAQAGPERAEAHLRDALAQAMRLGDDPARLTVLNELLGLLRVTSAHEASLAVADEARLLADELADRLGPAGAEARATTLVNVATAQRAAGRTEAALATYREALAAASAAYPPGDRRIAALHNNLSMALGDAGDRAGAVRELRAALALLAAGNGTAPDAEPDGELAATHGNLALALAATGDPADAEEAVRHARLAVATYERLGRTDDPHYAAALAAAAGLDVRAGRYAEAVDGYRTALATVRACFGAQSDAAVVTAGNLAEAEALLARAGAQDEGGTQAGSDAGVGDRRTGRTSRAATHLGAKVRAAADVAVGNVPTGAGSEVGRPAGSAAGEGTGSSTSSPPTRPTPGAGRPAGASSPSPGGVSSVTRGLDLARAYWEAYGRELLAGYPEERGRIAVGLVGHGSECYGFDDEASRDHDFGPGFCLWLTAEDHARIGAALQADYEALPGAFAGFPARADVQTRRAQGAGRRVGVFEIGAFYASLTGYPDAPAVDRPHEWLLLEEATLAAATNGAVFADPFGAFSGVRGRFRRMPNDVRLTLVSRRLGMIGQAGQYNVPRMLARGDGAAAWLAIGELTRATASLVFLLHKPTSVGYLPYYKWQFAALRRLRARLGSRLPATVDHLEEVLRLASAACFPGAAGTTGSTGSTSSTAARERLVAVIEAMCGEIVAGLLARGLTRSDAPFLEWQRPYVEELIVDERCRRLA</sequence>
<evidence type="ECO:0000259" key="2">
    <source>
        <dbReference type="Pfam" id="PF13228"/>
    </source>
</evidence>
<reference evidence="3 4" key="1">
    <citation type="submission" date="2019-06" db="EMBL/GenBank/DDBJ databases">
        <title>Draft genome sequence of Miniimonas arenae KCTC 19750T isolated from sea sand.</title>
        <authorList>
            <person name="Park S.-J."/>
        </authorList>
    </citation>
    <scope>NUCLEOTIDE SEQUENCE [LARGE SCALE GENOMIC DNA]</scope>
    <source>
        <strain evidence="3 4">KCTC 19750</strain>
    </source>
</reference>
<dbReference type="Proteomes" id="UP000313849">
    <property type="component" value="Unassembled WGS sequence"/>
</dbReference>